<sequence>MNILTSIVSIILFFAVILLPVFILHIINNKKIKYRFIFYTVFGVVICAVIIWFFSWWIKISDTMLLSHYGYNFDGINEKERFANVLPQNIDQVKNLETSLFGIGWQLKAIFAFVFYLPYLFFVYFVNYIIKKRKATQ</sequence>
<dbReference type="RefSeq" id="WP_063742664.1">
    <property type="nucleotide sequence ID" value="NZ_CP059075.1"/>
</dbReference>
<keyword evidence="1" id="KW-0472">Membrane</keyword>
<protein>
    <submittedName>
        <fullName evidence="2">Uncharacterized protein</fullName>
    </submittedName>
</protein>
<keyword evidence="1" id="KW-1133">Transmembrane helix</keyword>
<reference evidence="2 3" key="1">
    <citation type="submission" date="2020-07" db="EMBL/GenBank/DDBJ databases">
        <title>Genomic characterization of Flavobacterium psychrophilum strains.</title>
        <authorList>
            <person name="Castillo D."/>
            <person name="Jorgensen J."/>
            <person name="Middelboe M."/>
        </authorList>
    </citation>
    <scope>NUCLEOTIDE SEQUENCE [LARGE SCALE GENOMIC DNA]</scope>
    <source>
        <strain evidence="2 3">FPS-R7</strain>
    </source>
</reference>
<feature type="transmembrane region" description="Helical" evidence="1">
    <location>
        <begin position="36"/>
        <end position="58"/>
    </location>
</feature>
<evidence type="ECO:0000256" key="1">
    <source>
        <dbReference type="SAM" id="Phobius"/>
    </source>
</evidence>
<dbReference type="AlphaFoldDB" id="A0A7U2R9I9"/>
<dbReference type="EMBL" id="CP059075">
    <property type="protein sequence ID" value="QRE04040.1"/>
    <property type="molecule type" value="Genomic_DNA"/>
</dbReference>
<dbReference type="Proteomes" id="UP000596329">
    <property type="component" value="Chromosome"/>
</dbReference>
<proteinExistence type="predicted"/>
<name>A0A7U2R9I9_FLAPS</name>
<gene>
    <name evidence="2" type="ORF">H0H26_00040</name>
</gene>
<evidence type="ECO:0000313" key="2">
    <source>
        <dbReference type="EMBL" id="QRE04040.1"/>
    </source>
</evidence>
<feature type="transmembrane region" description="Helical" evidence="1">
    <location>
        <begin position="109"/>
        <end position="130"/>
    </location>
</feature>
<evidence type="ECO:0000313" key="3">
    <source>
        <dbReference type="Proteomes" id="UP000596329"/>
    </source>
</evidence>
<organism evidence="2 3">
    <name type="scientific">Flavobacterium psychrophilum</name>
    <dbReference type="NCBI Taxonomy" id="96345"/>
    <lineage>
        <taxon>Bacteria</taxon>
        <taxon>Pseudomonadati</taxon>
        <taxon>Bacteroidota</taxon>
        <taxon>Flavobacteriia</taxon>
        <taxon>Flavobacteriales</taxon>
        <taxon>Flavobacteriaceae</taxon>
        <taxon>Flavobacterium</taxon>
    </lineage>
</organism>
<keyword evidence="1" id="KW-0812">Transmembrane</keyword>
<feature type="transmembrane region" description="Helical" evidence="1">
    <location>
        <begin position="6"/>
        <end position="24"/>
    </location>
</feature>
<accession>A0A7U2R9I9</accession>